<dbReference type="InterPro" id="IPR003593">
    <property type="entry name" value="AAA+_ATPase"/>
</dbReference>
<dbReference type="STRING" id="571933.SAMN05216362_10387"/>
<evidence type="ECO:0000256" key="3">
    <source>
        <dbReference type="ARBA" id="ARBA00022475"/>
    </source>
</evidence>
<evidence type="ECO:0000256" key="5">
    <source>
        <dbReference type="ARBA" id="ARBA00022840"/>
    </source>
</evidence>
<keyword evidence="9" id="KW-1185">Reference proteome</keyword>
<dbReference type="InterPro" id="IPR003439">
    <property type="entry name" value="ABC_transporter-like_ATP-bd"/>
</dbReference>
<dbReference type="InterPro" id="IPR050166">
    <property type="entry name" value="ABC_transporter_ATP-bind"/>
</dbReference>
<dbReference type="InterPro" id="IPR027417">
    <property type="entry name" value="P-loop_NTPase"/>
</dbReference>
<accession>A0A1H9AZB2</accession>
<dbReference type="GO" id="GO:0005524">
    <property type="term" value="F:ATP binding"/>
    <property type="evidence" value="ECO:0007669"/>
    <property type="project" value="UniProtKB-KW"/>
</dbReference>
<reference evidence="8 9" key="1">
    <citation type="submission" date="2016-10" db="EMBL/GenBank/DDBJ databases">
        <authorList>
            <person name="de Groot N.N."/>
        </authorList>
    </citation>
    <scope>NUCLEOTIDE SEQUENCE [LARGE SCALE GENOMIC DNA]</scope>
    <source>
        <strain evidence="8 9">DSM 21633</strain>
    </source>
</reference>
<keyword evidence="5 8" id="KW-0067">ATP-binding</keyword>
<dbReference type="AlphaFoldDB" id="A0A1H9AZB2"/>
<protein>
    <submittedName>
        <fullName evidence="8">Putative ABC transport system ATP-binding protein</fullName>
    </submittedName>
</protein>
<evidence type="ECO:0000256" key="2">
    <source>
        <dbReference type="ARBA" id="ARBA00022448"/>
    </source>
</evidence>
<evidence type="ECO:0000313" key="9">
    <source>
        <dbReference type="Proteomes" id="UP000199427"/>
    </source>
</evidence>
<feature type="domain" description="ABC transporter" evidence="7">
    <location>
        <begin position="2"/>
        <end position="249"/>
    </location>
</feature>
<evidence type="ECO:0000256" key="6">
    <source>
        <dbReference type="ARBA" id="ARBA00023136"/>
    </source>
</evidence>
<evidence type="ECO:0000313" key="8">
    <source>
        <dbReference type="EMBL" id="SEP81949.1"/>
    </source>
</evidence>
<proteinExistence type="predicted"/>
<dbReference type="SUPFAM" id="SSF52540">
    <property type="entry name" value="P-loop containing nucleoside triphosphate hydrolases"/>
    <property type="match status" value="1"/>
</dbReference>
<dbReference type="Proteomes" id="UP000199427">
    <property type="component" value="Unassembled WGS sequence"/>
</dbReference>
<gene>
    <name evidence="8" type="ORF">SAMN05216362_10387</name>
</gene>
<keyword evidence="3" id="KW-1003">Cell membrane</keyword>
<dbReference type="Gene3D" id="3.40.50.300">
    <property type="entry name" value="P-loop containing nucleotide triphosphate hydrolases"/>
    <property type="match status" value="1"/>
</dbReference>
<sequence length="265" mass="29716">MLQLNNIHKTFYPNTPDERRALDNVSQSLNPGDFVTIIGSNGAGKSTLLNILAGTLLPDEGDVWIDGQDVTAWPEEKRAKLIGRVFQNPLMGTAPGMTIEENMMISLGRTQRRSLFKGVTKKTRERFREHLSTLEIGLENRLNSKVGLLSGGERQALSLLMATFTEPKILLLDEHTAALDPSKESLIINLTKDLVEKHQLTTVMVTHQMEQAIDLGNRLWMMDEGNIIFEANEQAKKDLTVPDLLNEFEKVRGKRMANDRALLAK</sequence>
<dbReference type="SMART" id="SM00382">
    <property type="entry name" value="AAA"/>
    <property type="match status" value="1"/>
</dbReference>
<dbReference type="GO" id="GO:0005886">
    <property type="term" value="C:plasma membrane"/>
    <property type="evidence" value="ECO:0007669"/>
    <property type="project" value="UniProtKB-SubCell"/>
</dbReference>
<dbReference type="PROSITE" id="PS00211">
    <property type="entry name" value="ABC_TRANSPORTER_1"/>
    <property type="match status" value="1"/>
</dbReference>
<evidence type="ECO:0000256" key="1">
    <source>
        <dbReference type="ARBA" id="ARBA00004202"/>
    </source>
</evidence>
<evidence type="ECO:0000259" key="7">
    <source>
        <dbReference type="PROSITE" id="PS50893"/>
    </source>
</evidence>
<keyword evidence="4" id="KW-0547">Nucleotide-binding</keyword>
<dbReference type="GO" id="GO:0016887">
    <property type="term" value="F:ATP hydrolysis activity"/>
    <property type="evidence" value="ECO:0007669"/>
    <property type="project" value="InterPro"/>
</dbReference>
<organism evidence="8 9">
    <name type="scientific">Piscibacillus halophilus</name>
    <dbReference type="NCBI Taxonomy" id="571933"/>
    <lineage>
        <taxon>Bacteria</taxon>
        <taxon>Bacillati</taxon>
        <taxon>Bacillota</taxon>
        <taxon>Bacilli</taxon>
        <taxon>Bacillales</taxon>
        <taxon>Bacillaceae</taxon>
        <taxon>Piscibacillus</taxon>
    </lineage>
</organism>
<dbReference type="EMBL" id="FOES01000003">
    <property type="protein sequence ID" value="SEP81949.1"/>
    <property type="molecule type" value="Genomic_DNA"/>
</dbReference>
<comment type="subcellular location">
    <subcellularLocation>
        <location evidence="1">Cell membrane</location>
        <topology evidence="1">Peripheral membrane protein</topology>
    </subcellularLocation>
</comment>
<dbReference type="PROSITE" id="PS50893">
    <property type="entry name" value="ABC_TRANSPORTER_2"/>
    <property type="match status" value="1"/>
</dbReference>
<keyword evidence="6" id="KW-0472">Membrane</keyword>
<dbReference type="PANTHER" id="PTHR42788:SF7">
    <property type="entry name" value="NITRATE ABC TRANSPORTER ATP-BINDING PROTEIN"/>
    <property type="match status" value="1"/>
</dbReference>
<dbReference type="RefSeq" id="WP_091772496.1">
    <property type="nucleotide sequence ID" value="NZ_CAESCL010000031.1"/>
</dbReference>
<dbReference type="InterPro" id="IPR017871">
    <property type="entry name" value="ABC_transporter-like_CS"/>
</dbReference>
<dbReference type="Pfam" id="PF00005">
    <property type="entry name" value="ABC_tran"/>
    <property type="match status" value="1"/>
</dbReference>
<keyword evidence="2" id="KW-0813">Transport</keyword>
<dbReference type="OrthoDB" id="9776369at2"/>
<dbReference type="PANTHER" id="PTHR42788">
    <property type="entry name" value="TAURINE IMPORT ATP-BINDING PROTEIN-RELATED"/>
    <property type="match status" value="1"/>
</dbReference>
<name>A0A1H9AZB2_9BACI</name>
<evidence type="ECO:0000256" key="4">
    <source>
        <dbReference type="ARBA" id="ARBA00022741"/>
    </source>
</evidence>